<dbReference type="InterPro" id="IPR013320">
    <property type="entry name" value="ConA-like_dom_sf"/>
</dbReference>
<dbReference type="PROSITE" id="PS51762">
    <property type="entry name" value="GH16_2"/>
    <property type="match status" value="1"/>
</dbReference>
<dbReference type="AlphaFoldDB" id="A0A8H5CYU4"/>
<dbReference type="PANTHER" id="PTHR10963:SF24">
    <property type="entry name" value="GLYCOSIDASE C21B10.07-RELATED"/>
    <property type="match status" value="1"/>
</dbReference>
<dbReference type="Pfam" id="PF26113">
    <property type="entry name" value="GH16_XgeA"/>
    <property type="match status" value="1"/>
</dbReference>
<feature type="domain" description="GH16" evidence="2">
    <location>
        <begin position="30"/>
        <end position="302"/>
    </location>
</feature>
<keyword evidence="1" id="KW-0732">Signal</keyword>
<evidence type="ECO:0000313" key="4">
    <source>
        <dbReference type="Proteomes" id="UP000559256"/>
    </source>
</evidence>
<dbReference type="GO" id="GO:0009251">
    <property type="term" value="P:glucan catabolic process"/>
    <property type="evidence" value="ECO:0007669"/>
    <property type="project" value="TreeGrafter"/>
</dbReference>
<gene>
    <name evidence="3" type="ORF">D9758_014017</name>
</gene>
<sequence>MLSQTTIVSVLAGLAVAPSVLGASQYNLVQDYSGADFFQGFKYNESVIDYNNYGNVHFLGQSQALSSNLTYVNSNGRTVIKVDNTTNGQGDITFGRNSVYLMSEKTMTMGSLLVFDANHMPFGCSVWPALFTQGQKWPEQGEIDIIENVNQATKNQYSLHSGANSGSCVQPPSIFSSQTGLSQVSTPNTPNNCTVLPTTDQNTGCVVQDSSDGSFGAGFNSNGGGVYATLWNDDGIKMWFWERGSAEMPSGIGGKGALDPESWSMEPAAYFPASGCDPSKIFGPQIITLYIDICGAFAGNDQVFQSTCGSIAPNCSAMVPDPRNYDNAYWEINYLRVFSTSSSSSSSNSSTHSNSNTQSGSNSASASGTLFSSRAGNMLGLVSGLAMFFGVAALL</sequence>
<feature type="chain" id="PRO_5034486893" description="GH16 domain-containing protein" evidence="1">
    <location>
        <begin position="23"/>
        <end position="395"/>
    </location>
</feature>
<evidence type="ECO:0000259" key="2">
    <source>
        <dbReference type="PROSITE" id="PS51762"/>
    </source>
</evidence>
<dbReference type="InterPro" id="IPR000757">
    <property type="entry name" value="Beta-glucanase-like"/>
</dbReference>
<dbReference type="GO" id="GO:0004553">
    <property type="term" value="F:hydrolase activity, hydrolyzing O-glycosyl compounds"/>
    <property type="evidence" value="ECO:0007669"/>
    <property type="project" value="InterPro"/>
</dbReference>
<dbReference type="EMBL" id="JAACJM010000078">
    <property type="protein sequence ID" value="KAF5349839.1"/>
    <property type="molecule type" value="Genomic_DNA"/>
</dbReference>
<name>A0A8H5CYU4_9AGAR</name>
<feature type="signal peptide" evidence="1">
    <location>
        <begin position="1"/>
        <end position="22"/>
    </location>
</feature>
<dbReference type="InterPro" id="IPR050546">
    <property type="entry name" value="Glycosyl_Hydrlase_16"/>
</dbReference>
<comment type="caution">
    <text evidence="3">The sequence shown here is derived from an EMBL/GenBank/DDBJ whole genome shotgun (WGS) entry which is preliminary data.</text>
</comment>
<keyword evidence="4" id="KW-1185">Reference proteome</keyword>
<protein>
    <recommendedName>
        <fullName evidence="2">GH16 domain-containing protein</fullName>
    </recommendedName>
</protein>
<accession>A0A8H5CYU4</accession>
<dbReference type="SUPFAM" id="SSF49899">
    <property type="entry name" value="Concanavalin A-like lectins/glucanases"/>
    <property type="match status" value="1"/>
</dbReference>
<dbReference type="Proteomes" id="UP000559256">
    <property type="component" value="Unassembled WGS sequence"/>
</dbReference>
<proteinExistence type="predicted"/>
<organism evidence="3 4">
    <name type="scientific">Tetrapyrgos nigripes</name>
    <dbReference type="NCBI Taxonomy" id="182062"/>
    <lineage>
        <taxon>Eukaryota</taxon>
        <taxon>Fungi</taxon>
        <taxon>Dikarya</taxon>
        <taxon>Basidiomycota</taxon>
        <taxon>Agaricomycotina</taxon>
        <taxon>Agaricomycetes</taxon>
        <taxon>Agaricomycetidae</taxon>
        <taxon>Agaricales</taxon>
        <taxon>Marasmiineae</taxon>
        <taxon>Marasmiaceae</taxon>
        <taxon>Tetrapyrgos</taxon>
    </lineage>
</organism>
<evidence type="ECO:0000256" key="1">
    <source>
        <dbReference type="SAM" id="SignalP"/>
    </source>
</evidence>
<reference evidence="3 4" key="1">
    <citation type="journal article" date="2020" name="ISME J.">
        <title>Uncovering the hidden diversity of litter-decomposition mechanisms in mushroom-forming fungi.</title>
        <authorList>
            <person name="Floudas D."/>
            <person name="Bentzer J."/>
            <person name="Ahren D."/>
            <person name="Johansson T."/>
            <person name="Persson P."/>
            <person name="Tunlid A."/>
        </authorList>
    </citation>
    <scope>NUCLEOTIDE SEQUENCE [LARGE SCALE GENOMIC DNA]</scope>
    <source>
        <strain evidence="3 4">CBS 291.85</strain>
    </source>
</reference>
<dbReference type="PANTHER" id="PTHR10963">
    <property type="entry name" value="GLYCOSYL HYDROLASE-RELATED"/>
    <property type="match status" value="1"/>
</dbReference>
<evidence type="ECO:0000313" key="3">
    <source>
        <dbReference type="EMBL" id="KAF5349839.1"/>
    </source>
</evidence>
<dbReference type="OrthoDB" id="192832at2759"/>
<dbReference type="Gene3D" id="2.60.120.200">
    <property type="match status" value="1"/>
</dbReference>